<dbReference type="AlphaFoldDB" id="M9M092"/>
<sequence>MHSPSSLHTPASHGSITAEQRAERSNKSRKIPSPCSTFSSVSKSFLSRILPKSSSTPTHRLEQQSSKNDGIQISAPLQPTPAKGQGLNQPKAIFWGWAALVVVAGFGYFTVKSNNTAKKRDFMIKQGQELQQRRGAVQGDDAAASSMPVLMSSSNQEKYAQSPLQSLTAAFNRQTTQRSRNTDSSSQE</sequence>
<keyword evidence="3" id="KW-0413">Isomerase</keyword>
<keyword evidence="2" id="KW-1133">Transmembrane helix</keyword>
<feature type="region of interest" description="Disordered" evidence="1">
    <location>
        <begin position="152"/>
        <end position="188"/>
    </location>
</feature>
<proteinExistence type="predicted"/>
<evidence type="ECO:0000256" key="1">
    <source>
        <dbReference type="SAM" id="MobiDB-lite"/>
    </source>
</evidence>
<feature type="compositionally biased region" description="Polar residues" evidence="1">
    <location>
        <begin position="1"/>
        <end position="18"/>
    </location>
</feature>
<feature type="region of interest" description="Disordered" evidence="1">
    <location>
        <begin position="1"/>
        <end position="85"/>
    </location>
</feature>
<evidence type="ECO:0000256" key="2">
    <source>
        <dbReference type="SAM" id="Phobius"/>
    </source>
</evidence>
<dbReference type="EMBL" id="DF196788">
    <property type="protein sequence ID" value="GAC76884.1"/>
    <property type="molecule type" value="Genomic_DNA"/>
</dbReference>
<feature type="transmembrane region" description="Helical" evidence="2">
    <location>
        <begin position="92"/>
        <end position="111"/>
    </location>
</feature>
<accession>M9M092</accession>
<dbReference type="OrthoDB" id="2551977at2759"/>
<evidence type="ECO:0000313" key="4">
    <source>
        <dbReference type="Proteomes" id="UP000011976"/>
    </source>
</evidence>
<keyword evidence="2" id="KW-0812">Transmembrane</keyword>
<name>M9M092_PSEA3</name>
<dbReference type="GO" id="GO:0016853">
    <property type="term" value="F:isomerase activity"/>
    <property type="evidence" value="ECO:0007669"/>
    <property type="project" value="UniProtKB-KW"/>
</dbReference>
<protein>
    <submittedName>
        <fullName evidence="3">Enoyl-coa isomerase</fullName>
    </submittedName>
</protein>
<organism evidence="3 4">
    <name type="scientific">Pseudozyma antarctica (strain T-34)</name>
    <name type="common">Yeast</name>
    <name type="synonym">Candida antarctica</name>
    <dbReference type="NCBI Taxonomy" id="1151754"/>
    <lineage>
        <taxon>Eukaryota</taxon>
        <taxon>Fungi</taxon>
        <taxon>Dikarya</taxon>
        <taxon>Basidiomycota</taxon>
        <taxon>Ustilaginomycotina</taxon>
        <taxon>Ustilaginomycetes</taxon>
        <taxon>Ustilaginales</taxon>
        <taxon>Ustilaginaceae</taxon>
        <taxon>Moesziomyces</taxon>
    </lineage>
</organism>
<evidence type="ECO:0000313" key="3">
    <source>
        <dbReference type="EMBL" id="GAC76884.1"/>
    </source>
</evidence>
<feature type="compositionally biased region" description="Polar residues" evidence="1">
    <location>
        <begin position="52"/>
        <end position="77"/>
    </location>
</feature>
<gene>
    <name evidence="3" type="ORF">PANT_22d00235</name>
</gene>
<reference evidence="4" key="1">
    <citation type="journal article" date="2013" name="Genome Announc.">
        <title>Genome sequence of the basidiomycetous yeast Pseudozyma antarctica T-34, a producer of the glycolipid biosurfactants mannosylerythritol lipids.</title>
        <authorList>
            <person name="Morita T."/>
            <person name="Koike H."/>
            <person name="Koyama Y."/>
            <person name="Hagiwara H."/>
            <person name="Ito E."/>
            <person name="Fukuoka T."/>
            <person name="Imura T."/>
            <person name="Machida M."/>
            <person name="Kitamoto D."/>
        </authorList>
    </citation>
    <scope>NUCLEOTIDE SEQUENCE [LARGE SCALE GENOMIC DNA]</scope>
    <source>
        <strain evidence="4">T-34</strain>
    </source>
</reference>
<keyword evidence="2" id="KW-0472">Membrane</keyword>
<dbReference type="Proteomes" id="UP000011976">
    <property type="component" value="Unassembled WGS sequence"/>
</dbReference>
<feature type="compositionally biased region" description="Low complexity" evidence="1">
    <location>
        <begin position="33"/>
        <end position="47"/>
    </location>
</feature>